<dbReference type="InterPro" id="IPR045344">
    <property type="entry name" value="C-JID"/>
</dbReference>
<dbReference type="Gene3D" id="1.10.8.430">
    <property type="entry name" value="Helical domain of apoptotic protease-activating factors"/>
    <property type="match status" value="1"/>
</dbReference>
<dbReference type="Gramene" id="evm.model.08.1661">
    <property type="protein sequence ID" value="cds.evm.model.08.1661"/>
    <property type="gene ID" value="evm.TU.08.1661"/>
</dbReference>
<dbReference type="InterPro" id="IPR032675">
    <property type="entry name" value="LRR_dom_sf"/>
</dbReference>
<proteinExistence type="predicted"/>
<keyword evidence="6" id="KW-0520">NAD</keyword>
<evidence type="ECO:0000256" key="4">
    <source>
        <dbReference type="ARBA" id="ARBA00022801"/>
    </source>
</evidence>
<evidence type="ECO:0000256" key="3">
    <source>
        <dbReference type="ARBA" id="ARBA00022737"/>
    </source>
</evidence>
<dbReference type="PRINTS" id="PR00364">
    <property type="entry name" value="DISEASERSIST"/>
</dbReference>
<protein>
    <recommendedName>
        <fullName evidence="1">ADP-ribosyl cyclase/cyclic ADP-ribose hydrolase</fullName>
        <ecNumber evidence="1">3.2.2.6</ecNumber>
    </recommendedName>
</protein>
<dbReference type="EMBL" id="UZAU01000715">
    <property type="status" value="NOT_ANNOTATED_CDS"/>
    <property type="molecule type" value="Genomic_DNA"/>
</dbReference>
<evidence type="ECO:0000256" key="6">
    <source>
        <dbReference type="ARBA" id="ARBA00023027"/>
    </source>
</evidence>
<dbReference type="SUPFAM" id="SSF46785">
    <property type="entry name" value="Winged helix' DNA-binding domain"/>
    <property type="match status" value="1"/>
</dbReference>
<keyword evidence="2" id="KW-0433">Leucine-rich repeat</keyword>
<sequence length="1141" mass="131101">MVISTPLTTTLSVMISIVISITILLWKKYINRDNLPSLEPPSTDVDDDERPILASQKKFDVFISFRGEDTRKTFTTHLYQALKDGGIETFIDDKLEQGQEISQALLDAIDNSKFSIVIFSKNYATSSWCLDELVHILGCMKKKTQIVLPVFYHVDPSDVRKQRGSYADAFANHKKCFKDTIIQKWKDALTTTSNLAGWHPSQFKNEAELVNGILNYIRGKLKSTSTTISDNYLSQGLVGIDKSVANLYNLLSTNDNGQILGICGMGGLGKTKLAQVISEKIRDEFDGHCFLKDVRKEYQENGSTYLAKQFFQRLSKEKDLDFEDLGYVKRRLHHKKLLIVLDDVDVLDQFNSLLKDYPKWLNLKSKIIITSRDGKLLRNIIRHEKMIYHLDILNKKEALQLFHLHAFKEEIVEESYVEISKKFVDYSLGLPLAIEILGCHLYSKRREVWEDFLKEVKKYPDEGILRRLQISFDGLQSIEKNIFLDIACFFRGKKEDDVKQVLDACYCSCNAAIEVLVDKCLVKRSKYYLLGDDYDSDHDLDRLQMHDLLQEMGHSIVRGLDVDNSLKNYNRLWKNKDIRQVLGNNMTDHFLLSLDILNGMPTLRNLWDPNLHYTILFILSCLVASLRNYPMNLGMSMGRVGSDPAMIRPDPDQEVENLMEVDLHFSVKLICVPNLSKANLWKLNLRGCKSLVEELEAYESSFEDYVLNLKDCYNLRTISEMFGDIKFIYLQGTKIEELHPSIGYLKNLLVLDLSNCENLKNLPSSICYSKSLELLVMHGCQSIDKFPKLPLNIKRLDLSGTSIRQVNSSSFECMPYLKSLDMSCSKLESLPTTICKLKSLEVLALAHCSQLKSFPEILEPMENLKKILLHFTSIDVVPPSIEHLVNLERLDLSACKNLKSLPMSNIYEMCNISTIFIDKNPTQQDLVVLLSLDEYISVALQQSECRDEIFKIKPEWGSEVADRGKALYGPRMGFSYPGNKIPEWCTHTSMGSSTHVDSLITWSGRRNFLGIVICIVVNFDDGCIFNDNEWSIYCKMYGLIIEDEPYYIDSSLLKIQEYSDYDTHHVFICYLIKRDIHDRFYHALSASFIFEFAEENQQCGSCESSRIEQCGIRMVYNEDVEELEEDQLMLDAETHNNVEEN</sequence>
<dbReference type="Pfam" id="PF20160">
    <property type="entry name" value="C-JID"/>
    <property type="match status" value="1"/>
</dbReference>
<dbReference type="SUPFAM" id="SSF52200">
    <property type="entry name" value="Toll/Interleukin receptor TIR domain"/>
    <property type="match status" value="1"/>
</dbReference>
<dbReference type="GO" id="GO:0043531">
    <property type="term" value="F:ADP binding"/>
    <property type="evidence" value="ECO:0007669"/>
    <property type="project" value="InterPro"/>
</dbReference>
<dbReference type="InterPro" id="IPR042197">
    <property type="entry name" value="Apaf_helical"/>
</dbReference>
<dbReference type="AlphaFoldDB" id="A0A803Q9E1"/>
<dbReference type="PROSITE" id="PS50104">
    <property type="entry name" value="TIR"/>
    <property type="match status" value="1"/>
</dbReference>
<evidence type="ECO:0000256" key="2">
    <source>
        <dbReference type="ARBA" id="ARBA00022614"/>
    </source>
</evidence>
<dbReference type="Pfam" id="PF13855">
    <property type="entry name" value="LRR_8"/>
    <property type="match status" value="1"/>
</dbReference>
<dbReference type="InterPro" id="IPR058192">
    <property type="entry name" value="WHD_ROQ1-like"/>
</dbReference>
<keyword evidence="8" id="KW-0472">Membrane</keyword>
<dbReference type="InterPro" id="IPR036390">
    <property type="entry name" value="WH_DNA-bd_sf"/>
</dbReference>
<organism evidence="10 11">
    <name type="scientific">Cannabis sativa</name>
    <name type="common">Hemp</name>
    <name type="synonym">Marijuana</name>
    <dbReference type="NCBI Taxonomy" id="3483"/>
    <lineage>
        <taxon>Eukaryota</taxon>
        <taxon>Viridiplantae</taxon>
        <taxon>Streptophyta</taxon>
        <taxon>Embryophyta</taxon>
        <taxon>Tracheophyta</taxon>
        <taxon>Spermatophyta</taxon>
        <taxon>Magnoliopsida</taxon>
        <taxon>eudicotyledons</taxon>
        <taxon>Gunneridae</taxon>
        <taxon>Pentapetalae</taxon>
        <taxon>rosids</taxon>
        <taxon>fabids</taxon>
        <taxon>Rosales</taxon>
        <taxon>Cannabaceae</taxon>
        <taxon>Cannabis</taxon>
    </lineage>
</organism>
<keyword evidence="4" id="KW-0378">Hydrolase</keyword>
<dbReference type="EC" id="3.2.2.6" evidence="1"/>
<dbReference type="GO" id="GO:0007165">
    <property type="term" value="P:signal transduction"/>
    <property type="evidence" value="ECO:0007669"/>
    <property type="project" value="InterPro"/>
</dbReference>
<evidence type="ECO:0000256" key="8">
    <source>
        <dbReference type="SAM" id="Phobius"/>
    </source>
</evidence>
<keyword evidence="11" id="KW-1185">Reference proteome</keyword>
<dbReference type="InterPro" id="IPR001611">
    <property type="entry name" value="Leu-rich_rpt"/>
</dbReference>
<accession>A0A803Q9E1</accession>
<dbReference type="SUPFAM" id="SSF52047">
    <property type="entry name" value="RNI-like"/>
    <property type="match status" value="1"/>
</dbReference>
<dbReference type="InterPro" id="IPR035897">
    <property type="entry name" value="Toll_tir_struct_dom_sf"/>
</dbReference>
<dbReference type="Pfam" id="PF23282">
    <property type="entry name" value="WHD_ROQ1"/>
    <property type="match status" value="1"/>
</dbReference>
<dbReference type="FunFam" id="3.40.50.10140:FF:000007">
    <property type="entry name" value="Disease resistance protein (TIR-NBS-LRR class)"/>
    <property type="match status" value="1"/>
</dbReference>
<reference evidence="10" key="1">
    <citation type="submission" date="2018-11" db="EMBL/GenBank/DDBJ databases">
        <authorList>
            <person name="Grassa J C."/>
        </authorList>
    </citation>
    <scope>NUCLEOTIDE SEQUENCE [LARGE SCALE GENOMIC DNA]</scope>
</reference>
<keyword evidence="3" id="KW-0677">Repeat</keyword>
<dbReference type="PANTHER" id="PTHR11017:SF573">
    <property type="entry name" value="ADP-RIBOSYL CYCLASE_CYCLIC ADP-RIBOSE HYDROLASE"/>
    <property type="match status" value="1"/>
</dbReference>
<evidence type="ECO:0000256" key="1">
    <source>
        <dbReference type="ARBA" id="ARBA00011982"/>
    </source>
</evidence>
<evidence type="ECO:0000256" key="7">
    <source>
        <dbReference type="ARBA" id="ARBA00047304"/>
    </source>
</evidence>
<dbReference type="InterPro" id="IPR002182">
    <property type="entry name" value="NB-ARC"/>
</dbReference>
<evidence type="ECO:0000256" key="5">
    <source>
        <dbReference type="ARBA" id="ARBA00022821"/>
    </source>
</evidence>
<dbReference type="OMA" id="MCNISTI"/>
<dbReference type="PANTHER" id="PTHR11017">
    <property type="entry name" value="LEUCINE-RICH REPEAT-CONTAINING PROTEIN"/>
    <property type="match status" value="1"/>
</dbReference>
<dbReference type="SMART" id="SM00255">
    <property type="entry name" value="TIR"/>
    <property type="match status" value="1"/>
</dbReference>
<keyword evidence="8" id="KW-0812">Transmembrane</keyword>
<feature type="transmembrane region" description="Helical" evidence="8">
    <location>
        <begin position="7"/>
        <end position="26"/>
    </location>
</feature>
<dbReference type="InterPro" id="IPR027417">
    <property type="entry name" value="P-loop_NTPase"/>
</dbReference>
<evidence type="ECO:0000259" key="9">
    <source>
        <dbReference type="PROSITE" id="PS50104"/>
    </source>
</evidence>
<evidence type="ECO:0000313" key="10">
    <source>
        <dbReference type="EnsemblPlants" id="cds.evm.model.08.1661"/>
    </source>
</evidence>
<dbReference type="InterPro" id="IPR000157">
    <property type="entry name" value="TIR_dom"/>
</dbReference>
<comment type="catalytic activity">
    <reaction evidence="7">
        <text>NAD(+) + H2O = ADP-D-ribose + nicotinamide + H(+)</text>
        <dbReference type="Rhea" id="RHEA:16301"/>
        <dbReference type="ChEBI" id="CHEBI:15377"/>
        <dbReference type="ChEBI" id="CHEBI:15378"/>
        <dbReference type="ChEBI" id="CHEBI:17154"/>
        <dbReference type="ChEBI" id="CHEBI:57540"/>
        <dbReference type="ChEBI" id="CHEBI:57967"/>
        <dbReference type="EC" id="3.2.2.6"/>
    </reaction>
    <physiologicalReaction direction="left-to-right" evidence="7">
        <dbReference type="Rhea" id="RHEA:16302"/>
    </physiologicalReaction>
</comment>
<dbReference type="EnsemblPlants" id="evm.model.08.1661">
    <property type="protein sequence ID" value="cds.evm.model.08.1661"/>
    <property type="gene ID" value="evm.TU.08.1661"/>
</dbReference>
<dbReference type="GO" id="GO:0061809">
    <property type="term" value="F:NAD+ nucleosidase activity, cyclic ADP-ribose generating"/>
    <property type="evidence" value="ECO:0007669"/>
    <property type="project" value="UniProtKB-EC"/>
</dbReference>
<dbReference type="GO" id="GO:0006952">
    <property type="term" value="P:defense response"/>
    <property type="evidence" value="ECO:0007669"/>
    <property type="project" value="UniProtKB-KW"/>
</dbReference>
<dbReference type="Pfam" id="PF00931">
    <property type="entry name" value="NB-ARC"/>
    <property type="match status" value="1"/>
</dbReference>
<dbReference type="Pfam" id="PF01582">
    <property type="entry name" value="TIR"/>
    <property type="match status" value="1"/>
</dbReference>
<dbReference type="Proteomes" id="UP000596661">
    <property type="component" value="Chromosome 8"/>
</dbReference>
<keyword evidence="5" id="KW-0611">Plant defense</keyword>
<name>A0A803Q9E1_CANSA</name>
<dbReference type="Gene3D" id="3.40.50.300">
    <property type="entry name" value="P-loop containing nucleotide triphosphate hydrolases"/>
    <property type="match status" value="1"/>
</dbReference>
<dbReference type="Gene3D" id="3.40.50.10140">
    <property type="entry name" value="Toll/interleukin-1 receptor homology (TIR) domain"/>
    <property type="match status" value="1"/>
</dbReference>
<keyword evidence="8" id="KW-1133">Transmembrane helix</keyword>
<feature type="domain" description="TIR" evidence="9">
    <location>
        <begin position="57"/>
        <end position="221"/>
    </location>
</feature>
<dbReference type="InterPro" id="IPR044974">
    <property type="entry name" value="Disease_R_plants"/>
</dbReference>
<dbReference type="SUPFAM" id="SSF52540">
    <property type="entry name" value="P-loop containing nucleoside triphosphate hydrolases"/>
    <property type="match status" value="1"/>
</dbReference>
<dbReference type="Gene3D" id="3.80.10.10">
    <property type="entry name" value="Ribonuclease Inhibitor"/>
    <property type="match status" value="2"/>
</dbReference>
<evidence type="ECO:0000313" key="11">
    <source>
        <dbReference type="Proteomes" id="UP000596661"/>
    </source>
</evidence>
<reference evidence="10" key="2">
    <citation type="submission" date="2021-03" db="UniProtKB">
        <authorList>
            <consortium name="EnsemblPlants"/>
        </authorList>
    </citation>
    <scope>IDENTIFICATION</scope>
</reference>